<dbReference type="Pfam" id="PF02596">
    <property type="entry name" value="DUF169"/>
    <property type="match status" value="1"/>
</dbReference>
<name>A0A0W8FG06_9ZZZZ</name>
<dbReference type="InterPro" id="IPR003748">
    <property type="entry name" value="DUF169"/>
</dbReference>
<dbReference type="PANTHER" id="PTHR37954:SF3">
    <property type="entry name" value="DUF169 DOMAIN-CONTAINING PROTEIN"/>
    <property type="match status" value="1"/>
</dbReference>
<reference evidence="1" key="1">
    <citation type="journal article" date="2015" name="Proc. Natl. Acad. Sci. U.S.A.">
        <title>Networks of energetic and metabolic interactions define dynamics in microbial communities.</title>
        <authorList>
            <person name="Embree M."/>
            <person name="Liu J.K."/>
            <person name="Al-Bassam M.M."/>
            <person name="Zengler K."/>
        </authorList>
    </citation>
    <scope>NUCLEOTIDE SEQUENCE</scope>
</reference>
<dbReference type="AlphaFoldDB" id="A0A0W8FG06"/>
<evidence type="ECO:0008006" key="2">
    <source>
        <dbReference type="Google" id="ProtNLM"/>
    </source>
</evidence>
<gene>
    <name evidence="1" type="ORF">ASZ90_011068</name>
</gene>
<comment type="caution">
    <text evidence="1">The sequence shown here is derived from an EMBL/GenBank/DDBJ whole genome shotgun (WGS) entry which is preliminary data.</text>
</comment>
<organism evidence="1">
    <name type="scientific">hydrocarbon metagenome</name>
    <dbReference type="NCBI Taxonomy" id="938273"/>
    <lineage>
        <taxon>unclassified sequences</taxon>
        <taxon>metagenomes</taxon>
        <taxon>ecological metagenomes</taxon>
    </lineage>
</organism>
<accession>A0A0W8FG06</accession>
<sequence>MEDQMREPVPWAEIAETLKTYLGLSGSPVAVKFVRDKESIPEGINEIEETVRHCQMISMARKDGAVFYAPVDKHQCMGGSWALGLRELTPSLKSGEFYYKLGKFQSWAGCMRTIQNVPHLPEKETYALLYAPLEKTPFDPHVVVIVGMPRAMLKLAQSILYRTGGRITTSMSGSQSVCADATAQPYLTGQTNYSLGCDGSRRYSGIEDDEMVIGIPAEILAEIAESVKIVTGAPGSI</sequence>
<protein>
    <recommendedName>
        <fullName evidence="2">DUF169 domain-containing protein</fullName>
    </recommendedName>
</protein>
<dbReference type="PANTHER" id="PTHR37954">
    <property type="entry name" value="BLL4979 PROTEIN"/>
    <property type="match status" value="1"/>
</dbReference>
<evidence type="ECO:0000313" key="1">
    <source>
        <dbReference type="EMBL" id="KUG19219.1"/>
    </source>
</evidence>
<proteinExistence type="predicted"/>
<dbReference type="EMBL" id="LNQE01001314">
    <property type="protein sequence ID" value="KUG19219.1"/>
    <property type="molecule type" value="Genomic_DNA"/>
</dbReference>